<name>R0KH36_EXST2</name>
<dbReference type="Proteomes" id="UP000016935">
    <property type="component" value="Unassembled WGS sequence"/>
</dbReference>
<keyword evidence="3" id="KW-1185">Reference proteome</keyword>
<dbReference type="AlphaFoldDB" id="R0KH36"/>
<dbReference type="OrthoDB" id="3683517at2759"/>
<proteinExistence type="predicted"/>
<accession>R0KH36</accession>
<protein>
    <submittedName>
        <fullName evidence="2">Uncharacterized protein</fullName>
    </submittedName>
</protein>
<evidence type="ECO:0000256" key="1">
    <source>
        <dbReference type="SAM" id="SignalP"/>
    </source>
</evidence>
<dbReference type="GeneID" id="19400540"/>
<reference evidence="2 3" key="1">
    <citation type="journal article" date="2012" name="PLoS Pathog.">
        <title>Diverse lifestyles and strategies of plant pathogenesis encoded in the genomes of eighteen Dothideomycetes fungi.</title>
        <authorList>
            <person name="Ohm R.A."/>
            <person name="Feau N."/>
            <person name="Henrissat B."/>
            <person name="Schoch C.L."/>
            <person name="Horwitz B.A."/>
            <person name="Barry K.W."/>
            <person name="Condon B.J."/>
            <person name="Copeland A.C."/>
            <person name="Dhillon B."/>
            <person name="Glaser F."/>
            <person name="Hesse C.N."/>
            <person name="Kosti I."/>
            <person name="LaButti K."/>
            <person name="Lindquist E.A."/>
            <person name="Lucas S."/>
            <person name="Salamov A.A."/>
            <person name="Bradshaw R.E."/>
            <person name="Ciuffetti L."/>
            <person name="Hamelin R.C."/>
            <person name="Kema G.H.J."/>
            <person name="Lawrence C."/>
            <person name="Scott J.A."/>
            <person name="Spatafora J.W."/>
            <person name="Turgeon B.G."/>
            <person name="de Wit P.J.G.M."/>
            <person name="Zhong S."/>
            <person name="Goodwin S.B."/>
            <person name="Grigoriev I.V."/>
        </authorList>
    </citation>
    <scope>NUCLEOTIDE SEQUENCE [LARGE SCALE GENOMIC DNA]</scope>
    <source>
        <strain evidence="3">28A</strain>
    </source>
</reference>
<keyword evidence="1" id="KW-0732">Signal</keyword>
<dbReference type="HOGENOM" id="CLU_113831_1_0_1"/>
<gene>
    <name evidence="2" type="ORF">SETTUDRAFT_168417</name>
</gene>
<organism evidence="2 3">
    <name type="scientific">Exserohilum turcicum (strain 28A)</name>
    <name type="common">Northern leaf blight fungus</name>
    <name type="synonym">Setosphaeria turcica</name>
    <dbReference type="NCBI Taxonomy" id="671987"/>
    <lineage>
        <taxon>Eukaryota</taxon>
        <taxon>Fungi</taxon>
        <taxon>Dikarya</taxon>
        <taxon>Ascomycota</taxon>
        <taxon>Pezizomycotina</taxon>
        <taxon>Dothideomycetes</taxon>
        <taxon>Pleosporomycetidae</taxon>
        <taxon>Pleosporales</taxon>
        <taxon>Pleosporineae</taxon>
        <taxon>Pleosporaceae</taxon>
        <taxon>Exserohilum</taxon>
    </lineage>
</organism>
<dbReference type="EMBL" id="KB908537">
    <property type="protein sequence ID" value="EOA88569.1"/>
    <property type="molecule type" value="Genomic_DNA"/>
</dbReference>
<feature type="chain" id="PRO_5004344389" evidence="1">
    <location>
        <begin position="18"/>
        <end position="146"/>
    </location>
</feature>
<dbReference type="RefSeq" id="XP_008023956.1">
    <property type="nucleotide sequence ID" value="XM_008025765.1"/>
</dbReference>
<dbReference type="eggNOG" id="ENOG502SH3P">
    <property type="taxonomic scope" value="Eukaryota"/>
</dbReference>
<evidence type="ECO:0000313" key="3">
    <source>
        <dbReference type="Proteomes" id="UP000016935"/>
    </source>
</evidence>
<evidence type="ECO:0000313" key="2">
    <source>
        <dbReference type="EMBL" id="EOA88569.1"/>
    </source>
</evidence>
<feature type="signal peptide" evidence="1">
    <location>
        <begin position="1"/>
        <end position="17"/>
    </location>
</feature>
<sequence length="146" mass="15260">MFSKIAPLALLATSAAAAAVPRSIDWTWQVTDFSSVCTAATCYYSFNVAAPTGPSGQHSFDAKYCSGNSFQGDYKSCGEVGVDVPGDVLAQEFNQGIDVGAIVSVRFTFTDGEATYTYTGNTTVKHTGQGPATQFTVVPTEAFGVA</sequence>
<reference evidence="2 3" key="2">
    <citation type="journal article" date="2013" name="PLoS Genet.">
        <title>Comparative genome structure, secondary metabolite, and effector coding capacity across Cochliobolus pathogens.</title>
        <authorList>
            <person name="Condon B.J."/>
            <person name="Leng Y."/>
            <person name="Wu D."/>
            <person name="Bushley K.E."/>
            <person name="Ohm R.A."/>
            <person name="Otillar R."/>
            <person name="Martin J."/>
            <person name="Schackwitz W."/>
            <person name="Grimwood J."/>
            <person name="MohdZainudin N."/>
            <person name="Xue C."/>
            <person name="Wang R."/>
            <person name="Manning V.A."/>
            <person name="Dhillon B."/>
            <person name="Tu Z.J."/>
            <person name="Steffenson B.J."/>
            <person name="Salamov A."/>
            <person name="Sun H."/>
            <person name="Lowry S."/>
            <person name="LaButti K."/>
            <person name="Han J."/>
            <person name="Copeland A."/>
            <person name="Lindquist E."/>
            <person name="Barry K."/>
            <person name="Schmutz J."/>
            <person name="Baker S.E."/>
            <person name="Ciuffetti L.M."/>
            <person name="Grigoriev I.V."/>
            <person name="Zhong S."/>
            <person name="Turgeon B.G."/>
        </authorList>
    </citation>
    <scope>NUCLEOTIDE SEQUENCE [LARGE SCALE GENOMIC DNA]</scope>
    <source>
        <strain evidence="3">28A</strain>
    </source>
</reference>